<protein>
    <submittedName>
        <fullName evidence="2">Uroporphyrinogen-III synthase HemD</fullName>
    </submittedName>
</protein>
<dbReference type="AlphaFoldDB" id="G4RNC5"/>
<dbReference type="EMBL" id="FN869859">
    <property type="protein sequence ID" value="CCC81069.1"/>
    <property type="molecule type" value="Genomic_DNA"/>
</dbReference>
<dbReference type="PANTHER" id="PTHR40082:SF1">
    <property type="entry name" value="BLR5956 PROTEIN"/>
    <property type="match status" value="1"/>
</dbReference>
<dbReference type="STRING" id="768679.TTX_0398"/>
<dbReference type="eggNOG" id="arCOG02049">
    <property type="taxonomic scope" value="Archaea"/>
</dbReference>
<dbReference type="Pfam" id="PF02602">
    <property type="entry name" value="HEM4"/>
    <property type="match status" value="1"/>
</dbReference>
<dbReference type="KEGG" id="ttn:TTX_0398"/>
<proteinExistence type="predicted"/>
<dbReference type="Gene3D" id="3.40.50.10090">
    <property type="match status" value="2"/>
</dbReference>
<dbReference type="GO" id="GO:0004852">
    <property type="term" value="F:uroporphyrinogen-III synthase activity"/>
    <property type="evidence" value="ECO:0007669"/>
    <property type="project" value="InterPro"/>
</dbReference>
<evidence type="ECO:0000313" key="2">
    <source>
        <dbReference type="EMBL" id="CCC81069.1"/>
    </source>
</evidence>
<dbReference type="InterPro" id="IPR039793">
    <property type="entry name" value="UROS/Hem4"/>
</dbReference>
<evidence type="ECO:0000313" key="3">
    <source>
        <dbReference type="Proteomes" id="UP000002654"/>
    </source>
</evidence>
<feature type="domain" description="Tetrapyrrole biosynthesis uroporphyrinogen III synthase" evidence="1">
    <location>
        <begin position="14"/>
        <end position="227"/>
    </location>
</feature>
<reference evidence="2 3" key="1">
    <citation type="journal article" date="2011" name="PLoS ONE">
        <title>The complete genome sequence of Thermoproteus tenax: a physiologically versatile member of the Crenarchaeota.</title>
        <authorList>
            <person name="Siebers B."/>
            <person name="Zaparty M."/>
            <person name="Raddatz G."/>
            <person name="Tjaden B."/>
            <person name="Albers S.V."/>
            <person name="Bell S.D."/>
            <person name="Blombach F."/>
            <person name="Kletzin A."/>
            <person name="Kyrpides N."/>
            <person name="Lanz C."/>
            <person name="Plagens A."/>
            <person name="Rampp M."/>
            <person name="Rosinus A."/>
            <person name="von Jan M."/>
            <person name="Makarova K.S."/>
            <person name="Klenk H.P."/>
            <person name="Schuster S.C."/>
            <person name="Hensel R."/>
        </authorList>
    </citation>
    <scope>NUCLEOTIDE SEQUENCE [LARGE SCALE GENOMIC DNA]</scope>
    <source>
        <strain evidence="3">ATCC 35583 / DSM 2078 / JCM 9277 / NBRC 100435 / Kra 1</strain>
    </source>
</reference>
<dbReference type="Proteomes" id="UP000002654">
    <property type="component" value="Chromosome"/>
</dbReference>
<dbReference type="HOGENOM" id="CLU_1178162_0_0_2"/>
<keyword evidence="3" id="KW-1185">Reference proteome</keyword>
<dbReference type="SUPFAM" id="SSF69618">
    <property type="entry name" value="HemD-like"/>
    <property type="match status" value="1"/>
</dbReference>
<dbReference type="CDD" id="cd06578">
    <property type="entry name" value="HemD"/>
    <property type="match status" value="1"/>
</dbReference>
<dbReference type="InterPro" id="IPR003754">
    <property type="entry name" value="4pyrrol_synth_uPrphyn_synth"/>
</dbReference>
<dbReference type="GO" id="GO:0006780">
    <property type="term" value="P:uroporphyrinogen III biosynthetic process"/>
    <property type="evidence" value="ECO:0007669"/>
    <property type="project" value="InterPro"/>
</dbReference>
<dbReference type="PATRIC" id="fig|768679.9.peg.416"/>
<evidence type="ECO:0000259" key="1">
    <source>
        <dbReference type="Pfam" id="PF02602"/>
    </source>
</evidence>
<gene>
    <name evidence="2" type="primary">hemD</name>
    <name evidence="2" type="ordered locus">TTX_0398</name>
</gene>
<accession>G4RNC5</accession>
<dbReference type="PaxDb" id="768679-TTX_0398"/>
<dbReference type="PANTHER" id="PTHR40082">
    <property type="entry name" value="BLR5956 PROTEIN"/>
    <property type="match status" value="1"/>
</dbReference>
<sequence length="243" mass="25672">MVSVAVTAPRAVEAFRALAARYGVEVIEAPMVTIEPAPIDPYAVISALRESDLALFATGSAAYRIAQVLKEAGLLGEASRLLANLTVATIEGEKGAIMIKNAFGTAPKVVASSAEELQPLACRRAAVFHYGWRDPDLLSKVKCEAFEFQPYTARPPPRETVDRALGADAVVFASALAVRFFAEVGGEDAVELLKGKIVVAAGPAVSRALRELGVPHLTAPRGRIGPLAQYVVSLLLRRGAARA</sequence>
<name>G4RNC5_THETK</name>
<organism evidence="2 3">
    <name type="scientific">Thermoproteus tenax (strain ATCC 35583 / DSM 2078 / JCM 9277 / NBRC 100435 / Kra 1)</name>
    <dbReference type="NCBI Taxonomy" id="768679"/>
    <lineage>
        <taxon>Archaea</taxon>
        <taxon>Thermoproteota</taxon>
        <taxon>Thermoprotei</taxon>
        <taxon>Thermoproteales</taxon>
        <taxon>Thermoproteaceae</taxon>
        <taxon>Thermoproteus</taxon>
    </lineage>
</organism>
<dbReference type="InterPro" id="IPR036108">
    <property type="entry name" value="4pyrrol_syn_uPrphyn_synt_sf"/>
</dbReference>